<feature type="transmembrane region" description="Helical" evidence="6">
    <location>
        <begin position="163"/>
        <end position="189"/>
    </location>
</feature>
<dbReference type="AlphaFoldDB" id="A7RUC4"/>
<dbReference type="OMA" id="HQLRDGM"/>
<dbReference type="KEGG" id="nve:5517023"/>
<dbReference type="PANTHER" id="PTHR13628:SF1">
    <property type="entry name" value="TRANSMEMBRANE PROTEIN 267"/>
    <property type="match status" value="1"/>
</dbReference>
<evidence type="ECO:0000256" key="6">
    <source>
        <dbReference type="SAM" id="Phobius"/>
    </source>
</evidence>
<dbReference type="PhylomeDB" id="A7RUC4"/>
<dbReference type="GO" id="GO:0016020">
    <property type="term" value="C:membrane"/>
    <property type="evidence" value="ECO:0007669"/>
    <property type="project" value="UniProtKB-SubCell"/>
</dbReference>
<evidence type="ECO:0000313" key="8">
    <source>
        <dbReference type="Proteomes" id="UP000001593"/>
    </source>
</evidence>
<dbReference type="InterPro" id="IPR026572">
    <property type="entry name" value="TMEM267"/>
</dbReference>
<feature type="transmembrane region" description="Helical" evidence="6">
    <location>
        <begin position="20"/>
        <end position="42"/>
    </location>
</feature>
<evidence type="ECO:0000256" key="1">
    <source>
        <dbReference type="ARBA" id="ARBA00004141"/>
    </source>
</evidence>
<evidence type="ECO:0000256" key="4">
    <source>
        <dbReference type="ARBA" id="ARBA00022989"/>
    </source>
</evidence>
<dbReference type="PANTHER" id="PTHR13628">
    <property type="entry name" value="TRANSMEMBRANE PROTEIN 267"/>
    <property type="match status" value="1"/>
</dbReference>
<feature type="transmembrane region" description="Helical" evidence="6">
    <location>
        <begin position="54"/>
        <end position="71"/>
    </location>
</feature>
<dbReference type="EMBL" id="DS469539">
    <property type="protein sequence ID" value="EDO45051.1"/>
    <property type="molecule type" value="Genomic_DNA"/>
</dbReference>
<accession>A7RUC4</accession>
<dbReference type="InParanoid" id="A7RUC4"/>
<dbReference type="eggNOG" id="ENOG502QQ1U">
    <property type="taxonomic scope" value="Eukaryota"/>
</dbReference>
<evidence type="ECO:0000256" key="5">
    <source>
        <dbReference type="ARBA" id="ARBA00023136"/>
    </source>
</evidence>
<evidence type="ECO:0000256" key="3">
    <source>
        <dbReference type="ARBA" id="ARBA00022692"/>
    </source>
</evidence>
<dbReference type="HOGENOM" id="CLU_074966_1_0_1"/>
<reference evidence="7 8" key="1">
    <citation type="journal article" date="2007" name="Science">
        <title>Sea anemone genome reveals ancestral eumetazoan gene repertoire and genomic organization.</title>
        <authorList>
            <person name="Putnam N.H."/>
            <person name="Srivastava M."/>
            <person name="Hellsten U."/>
            <person name="Dirks B."/>
            <person name="Chapman J."/>
            <person name="Salamov A."/>
            <person name="Terry A."/>
            <person name="Shapiro H."/>
            <person name="Lindquist E."/>
            <person name="Kapitonov V.V."/>
            <person name="Jurka J."/>
            <person name="Genikhovich G."/>
            <person name="Grigoriev I.V."/>
            <person name="Lucas S.M."/>
            <person name="Steele R.E."/>
            <person name="Finnerty J.R."/>
            <person name="Technau U."/>
            <person name="Martindale M.Q."/>
            <person name="Rokhsar D.S."/>
        </authorList>
    </citation>
    <scope>NUCLEOTIDE SEQUENCE [LARGE SCALE GENOMIC DNA]</scope>
    <source>
        <strain evidence="8">CH2 X CH6</strain>
    </source>
</reference>
<keyword evidence="8" id="KW-1185">Reference proteome</keyword>
<dbReference type="OrthoDB" id="10014558at2759"/>
<comment type="subcellular location">
    <subcellularLocation>
        <location evidence="1">Membrane</location>
        <topology evidence="1">Multi-pass membrane protein</topology>
    </subcellularLocation>
</comment>
<gene>
    <name evidence="7" type="ORF">NEMVEDRAFT_v1g162820</name>
</gene>
<protein>
    <recommendedName>
        <fullName evidence="2">Transmembrane protein 267</fullName>
    </recommendedName>
</protein>
<dbReference type="FunCoup" id="A7RUC4">
    <property type="interactions" value="160"/>
</dbReference>
<keyword evidence="3 6" id="KW-0812">Transmembrane</keyword>
<organism evidence="7 8">
    <name type="scientific">Nematostella vectensis</name>
    <name type="common">Starlet sea anemone</name>
    <dbReference type="NCBI Taxonomy" id="45351"/>
    <lineage>
        <taxon>Eukaryota</taxon>
        <taxon>Metazoa</taxon>
        <taxon>Cnidaria</taxon>
        <taxon>Anthozoa</taxon>
        <taxon>Hexacorallia</taxon>
        <taxon>Actiniaria</taxon>
        <taxon>Edwardsiidae</taxon>
        <taxon>Nematostella</taxon>
    </lineage>
</organism>
<sequence>MPWFWEGFGFFSVFKKIIHILPYLMLASVCLVCDWLITVPIIHNTDPSRALMDNLAHGFIAGISWLIVVGISREGIIQSLGCSVLSCAIDVDHFFLARSWNLKDALSLTHRPPLHTTTIILLLVPLLQTWCAQHVVCLHLLPYMFTISVLSHHLRDAQRRGLWFWPIGSTPSLPCWLYVTCVMLLPFVLKIVIKAVESLPDNEELKKSPVPI</sequence>
<evidence type="ECO:0000256" key="2">
    <source>
        <dbReference type="ARBA" id="ARBA00013977"/>
    </source>
</evidence>
<evidence type="ECO:0000313" key="7">
    <source>
        <dbReference type="EMBL" id="EDO45051.1"/>
    </source>
</evidence>
<name>A7RUC4_NEMVE</name>
<keyword evidence="5 6" id="KW-0472">Membrane</keyword>
<proteinExistence type="predicted"/>
<keyword evidence="4 6" id="KW-1133">Transmembrane helix</keyword>
<dbReference type="Proteomes" id="UP000001593">
    <property type="component" value="Unassembled WGS sequence"/>
</dbReference>
<feature type="transmembrane region" description="Helical" evidence="6">
    <location>
        <begin position="118"/>
        <end position="143"/>
    </location>
</feature>